<protein>
    <submittedName>
        <fullName evidence="2">Molecular chaperone Hsp90</fullName>
    </submittedName>
</protein>
<dbReference type="NCBIfam" id="NF047352">
    <property type="entry name" value="P_loop_sacsin"/>
    <property type="match status" value="1"/>
</dbReference>
<gene>
    <name evidence="2" type="ORF">OG699_20685</name>
</gene>
<sequence length="1053" mass="111828">MSKFVRPAAEGADPFGTARLRRGVLDAWAASPARFREDANAEEDLVLGGYRDRLVVELAQNAADASARAGTPGRLRLTLRDGVLVAANTGAPLDAAGVESLATLRASAKRDAHDTAVGRFGVGFAAVLAVTDEPAVVGRSGGVRWALAEAHDLAAGIAADSPGLGDEIRRRDGHVPLLRLPFAAEGTAPDPYDTAVIMPLRDTAAEDLAERLLRTIDDALLLALPGLEEVVVEIGDAEIRTLRRTAAEHGALIDDSRDGITRYRTVAAHGPLDPALLADRPVEERLRPHWSVTWAVPVDTEGSPARPRTSPVVHAPTPSDEALGVPALLIASLPLDTARRHAAPGPLTDFLVERAADAYAELLADWRPVDTGIIDLVPGPLGKGELDGALRQAILDRLPRTAFLPPATPPARLPDVDAPEDWPGSSPAENPAALRPRDAEVVEGAGAETVRVLAEVLTGLLPAGLERRVELRTLGVTRVPLTEAVDRLAGLEKDPEWWYRLYDSLAGVDPDRLSGLPVPLADGRTTIGPRQILLPTAEGSLVAPGTLARLGLKVAHPDAAHPLLEKLGALPASARAVLTTPQVRAAVAASLDDEGGAWDEDTLDAEELADTVLALVRDAALEPGDEPWLGALALPDEEGELVPAGELVLPGSPFAQVMREDELAFVDSELADRWGEQPLAACGVLAGFALVRATDVVLDPDELEPREGDFAEPDDAGLLDAVDVWCEDVLDRLPDSPVPPVATEIVAVRDLDLVDDDRWPGALALLAQPPLRDAIIQQVRVLLPDGTHEIVRPYTAWWLRGHPVLDGRRPAGLLAAGGDPLLRGLYDEADATGFDDEQVLRALGVRTSVAALLDEPGGAAELLDRLADPGRRVSGSQLHALYSALADLDPDRVTLPDELRAVVDGEVKVVDAADAVVVDSPDLLAFTTGVPLLPVPPSRAAELAELFQVRRLSESVTGEVTSEGTEHDVPESVRVLLGPATPASYVEHEELVVDGTELDWRRSRDGVLHAATLEGVAAGLAWSAGQWPRRFEVAALLEDPSRTAELARDRWFD</sequence>
<evidence type="ECO:0000256" key="1">
    <source>
        <dbReference type="SAM" id="MobiDB-lite"/>
    </source>
</evidence>
<dbReference type="AlphaFoldDB" id="A0AAU3I4V4"/>
<dbReference type="InterPro" id="IPR036890">
    <property type="entry name" value="HATPase_C_sf"/>
</dbReference>
<evidence type="ECO:0000313" key="2">
    <source>
        <dbReference type="EMBL" id="WTZ10195.1"/>
    </source>
</evidence>
<accession>A0AAU3I4V4</accession>
<reference evidence="2" key="1">
    <citation type="submission" date="2022-10" db="EMBL/GenBank/DDBJ databases">
        <title>The complete genomes of actinobacterial strains from the NBC collection.</title>
        <authorList>
            <person name="Joergensen T.S."/>
            <person name="Alvarez Arevalo M."/>
            <person name="Sterndorff E.B."/>
            <person name="Faurdal D."/>
            <person name="Vuksanovic O."/>
            <person name="Mourched A.-S."/>
            <person name="Charusanti P."/>
            <person name="Shaw S."/>
            <person name="Blin K."/>
            <person name="Weber T."/>
        </authorList>
    </citation>
    <scope>NUCLEOTIDE SEQUENCE</scope>
    <source>
        <strain evidence="2">NBC_01393</strain>
    </source>
</reference>
<dbReference type="EMBL" id="CP109546">
    <property type="protein sequence ID" value="WTZ10195.1"/>
    <property type="molecule type" value="Genomic_DNA"/>
</dbReference>
<organism evidence="2">
    <name type="scientific">Streptomyces sp. NBC_01393</name>
    <dbReference type="NCBI Taxonomy" id="2903851"/>
    <lineage>
        <taxon>Bacteria</taxon>
        <taxon>Bacillati</taxon>
        <taxon>Actinomycetota</taxon>
        <taxon>Actinomycetes</taxon>
        <taxon>Kitasatosporales</taxon>
        <taxon>Streptomycetaceae</taxon>
        <taxon>Streptomyces</taxon>
    </lineage>
</organism>
<name>A0AAU3I4V4_9ACTN</name>
<dbReference type="SUPFAM" id="SSF55874">
    <property type="entry name" value="ATPase domain of HSP90 chaperone/DNA topoisomerase II/histidine kinase"/>
    <property type="match status" value="1"/>
</dbReference>
<feature type="region of interest" description="Disordered" evidence="1">
    <location>
        <begin position="405"/>
        <end position="436"/>
    </location>
</feature>
<proteinExistence type="predicted"/>